<feature type="region of interest" description="Disordered" evidence="2">
    <location>
        <begin position="83"/>
        <end position="106"/>
    </location>
</feature>
<dbReference type="InterPro" id="IPR032872">
    <property type="entry name" value="WAK_assoc_C"/>
</dbReference>
<keyword evidence="1" id="KW-0325">Glycoprotein</keyword>
<feature type="compositionally biased region" description="Pro residues" evidence="2">
    <location>
        <begin position="25"/>
        <end position="34"/>
    </location>
</feature>
<dbReference type="HOGENOM" id="CLU_913961_0_0_1"/>
<proteinExistence type="predicted"/>
<evidence type="ECO:0000256" key="2">
    <source>
        <dbReference type="SAM" id="MobiDB-lite"/>
    </source>
</evidence>
<protein>
    <recommendedName>
        <fullName evidence="3">Wall-associated receptor kinase C-terminal domain-containing protein</fullName>
    </recommendedName>
</protein>
<accession>C6JRW2</accession>
<sequence length="305" mass="31918">YQEPPSALPTSDSGGDGAATHPPFLSGPPRPPSPWSRGGGGGCPKVAPDRRRQAAAGQIRWAAARISPPAALPSPLVCRGGRGWSGRVPERSQASSQWPGAKKSIRGLANPPPLRRCSSPGPAAAGHGGLGGLCQSVVGMPVLQRGTASSSSSPLDAVVPALYMGFELRWTPETDGECGQCERAGGLCGRRQQVHLSAGRTQRGFLGRSDRSLAVPTPRGVSAGLRVPYKVTFPLRKVKAVRPRENKHRPEQNRGRNVCCPHRGGCISGRWVVEVTEVGTDAWPSDGCFATEDASPAGLVVEVAE</sequence>
<dbReference type="Pfam" id="PF14380">
    <property type="entry name" value="WAK_assoc"/>
    <property type="match status" value="1"/>
</dbReference>
<feature type="domain" description="Wall-associated receptor kinase C-terminal" evidence="3">
    <location>
        <begin position="132"/>
        <end position="193"/>
    </location>
</feature>
<organism evidence="4">
    <name type="scientific">Sorghum bicolor</name>
    <name type="common">Sorghum</name>
    <name type="synonym">Sorghum vulgare</name>
    <dbReference type="NCBI Taxonomy" id="4558"/>
    <lineage>
        <taxon>Eukaryota</taxon>
        <taxon>Viridiplantae</taxon>
        <taxon>Streptophyta</taxon>
        <taxon>Embryophyta</taxon>
        <taxon>Tracheophyta</taxon>
        <taxon>Spermatophyta</taxon>
        <taxon>Magnoliopsida</taxon>
        <taxon>Liliopsida</taxon>
        <taxon>Poales</taxon>
        <taxon>Poaceae</taxon>
        <taxon>PACMAD clade</taxon>
        <taxon>Panicoideae</taxon>
        <taxon>Andropogonodae</taxon>
        <taxon>Andropogoneae</taxon>
        <taxon>Sorghinae</taxon>
        <taxon>Sorghum</taxon>
    </lineage>
</organism>
<dbReference type="AlphaFoldDB" id="C6JRW2"/>
<gene>
    <name evidence="4" type="primary">Sb0012s020970</name>
    <name evidence="4" type="ORF">SORBIDRAFT_0012s020970</name>
</gene>
<feature type="non-terminal residue" evidence="4">
    <location>
        <position position="1"/>
    </location>
</feature>
<reference evidence="4" key="1">
    <citation type="journal article" date="2009" name="Nature">
        <title>The Sorghum bicolor genome and the diversification of grasses.</title>
        <authorList>
            <person name="Paterson A.H."/>
            <person name="Bowers J.E."/>
            <person name="Bruggmann R."/>
            <person name="Dubchak I."/>
            <person name="Grimwood J."/>
            <person name="Gundlach H."/>
            <person name="Haberer G."/>
            <person name="Hellsten U."/>
            <person name="Mitros T."/>
            <person name="Poliakov A."/>
            <person name="Schmutz J."/>
            <person name="Spannagl M."/>
            <person name="Tang H."/>
            <person name="Wang X."/>
            <person name="Wicker T."/>
            <person name="Bharti A.K."/>
            <person name="Chapman J."/>
            <person name="Feltus F.A."/>
            <person name="Gowik U."/>
            <person name="Grigoriev I.V."/>
            <person name="Lyons E."/>
            <person name="Maher C.A."/>
            <person name="Martis M."/>
            <person name="Narechania A."/>
            <person name="Otillar R.P."/>
            <person name="Penning B.W."/>
            <person name="Salamov A.A."/>
            <person name="Wang Y."/>
            <person name="Zhang L."/>
            <person name="Carpita N.C."/>
            <person name="Freeling M."/>
            <person name="Gingle A.R."/>
            <person name="Hash C.T."/>
            <person name="Keller B."/>
            <person name="Klein P."/>
            <person name="Kresovich S."/>
            <person name="McCann M.C."/>
            <person name="Ming R."/>
            <person name="Peterson D.G."/>
            <person name="Mehboob-ur-Rahman"/>
            <person name="Ware D."/>
            <person name="Westhoff P."/>
            <person name="Mayer K.F."/>
            <person name="Messing J."/>
            <person name="Rokhsar D.S."/>
        </authorList>
    </citation>
    <scope>NUCLEOTIDE SEQUENCE [LARGE SCALE GENOMIC DNA]</scope>
</reference>
<dbReference type="ExpressionAtlas" id="C6JRW2">
    <property type="expression patterns" value="baseline"/>
</dbReference>
<dbReference type="EMBL" id="GL002606">
    <property type="protein sequence ID" value="EES20233.1"/>
    <property type="molecule type" value="Genomic_DNA"/>
</dbReference>
<feature type="non-terminal residue" evidence="4">
    <location>
        <position position="305"/>
    </location>
</feature>
<feature type="region of interest" description="Disordered" evidence="2">
    <location>
        <begin position="1"/>
        <end position="59"/>
    </location>
</feature>
<evidence type="ECO:0000313" key="4">
    <source>
        <dbReference type="EMBL" id="EES20233.1"/>
    </source>
</evidence>
<evidence type="ECO:0000256" key="1">
    <source>
        <dbReference type="ARBA" id="ARBA00023180"/>
    </source>
</evidence>
<name>C6JRW2_SORBI</name>
<evidence type="ECO:0000259" key="3">
    <source>
        <dbReference type="Pfam" id="PF14380"/>
    </source>
</evidence>